<feature type="transmembrane region" description="Helical" evidence="1">
    <location>
        <begin position="119"/>
        <end position="142"/>
    </location>
</feature>
<dbReference type="PATRIC" id="fig|1196324.3.peg.1554"/>
<gene>
    <name evidence="2" type="ORF">A374_07594</name>
</gene>
<evidence type="ECO:0000313" key="2">
    <source>
        <dbReference type="EMBL" id="EIT85682.1"/>
    </source>
</evidence>
<reference evidence="2 3" key="1">
    <citation type="journal article" date="2012" name="J. Bacteriol.">
        <title>Genome of Bacillus macauensis ZFHKF-1, a Long-Chain-Forming Bacterium.</title>
        <authorList>
            <person name="Cai L."/>
            <person name="Zhang T."/>
        </authorList>
    </citation>
    <scope>NUCLEOTIDE SEQUENCE [LARGE SCALE GENOMIC DNA]</scope>
    <source>
        <strain evidence="2 3">ZFHKF-1</strain>
    </source>
</reference>
<protein>
    <recommendedName>
        <fullName evidence="4">Membrane-spanning protein</fullName>
    </recommendedName>
</protein>
<feature type="transmembrane region" description="Helical" evidence="1">
    <location>
        <begin position="31"/>
        <end position="49"/>
    </location>
</feature>
<keyword evidence="3" id="KW-1185">Reference proteome</keyword>
<evidence type="ECO:0008006" key="4">
    <source>
        <dbReference type="Google" id="ProtNLM"/>
    </source>
</evidence>
<dbReference type="OrthoDB" id="4966203at2"/>
<dbReference type="STRING" id="1196324.A374_07594"/>
<keyword evidence="1" id="KW-1133">Transmembrane helix</keyword>
<feature type="transmembrane region" description="Helical" evidence="1">
    <location>
        <begin position="162"/>
        <end position="182"/>
    </location>
</feature>
<dbReference type="EMBL" id="AKKV01000024">
    <property type="protein sequence ID" value="EIT85682.1"/>
    <property type="molecule type" value="Genomic_DNA"/>
</dbReference>
<keyword evidence="1" id="KW-0812">Transmembrane</keyword>
<sequence>MKKNGVLFLCGLYTVIMVLCLVYFYEKGNVHSYQVAIGGIVCGLMPIVLNRLTKRFFNAPMILSYVLFLVGSQLLGSLAHFYSLGWWDTCIHFFSGILLAFVAVALYERLLGKEASSPLSVWLILLFVWGFAVFGGVLWEVYEFSMDHLFGMHLQGGGNDDTMTDLIADTIGGGVIALFIALRGK</sequence>
<accession>I8AIU9</accession>
<evidence type="ECO:0000313" key="3">
    <source>
        <dbReference type="Proteomes" id="UP000004080"/>
    </source>
</evidence>
<name>I8AIU9_9BACL</name>
<dbReference type="Proteomes" id="UP000004080">
    <property type="component" value="Unassembled WGS sequence"/>
</dbReference>
<proteinExistence type="predicted"/>
<feature type="transmembrane region" description="Helical" evidence="1">
    <location>
        <begin position="61"/>
        <end position="80"/>
    </location>
</feature>
<dbReference type="InterPro" id="IPR014509">
    <property type="entry name" value="YjdF-like"/>
</dbReference>
<keyword evidence="1" id="KW-0472">Membrane</keyword>
<dbReference type="RefSeq" id="WP_007201614.1">
    <property type="nucleotide sequence ID" value="NZ_AKKV01000024.1"/>
</dbReference>
<evidence type="ECO:0000256" key="1">
    <source>
        <dbReference type="SAM" id="Phobius"/>
    </source>
</evidence>
<organism evidence="2 3">
    <name type="scientific">Fictibacillus macauensis ZFHKF-1</name>
    <dbReference type="NCBI Taxonomy" id="1196324"/>
    <lineage>
        <taxon>Bacteria</taxon>
        <taxon>Bacillati</taxon>
        <taxon>Bacillota</taxon>
        <taxon>Bacilli</taxon>
        <taxon>Bacillales</taxon>
        <taxon>Fictibacillaceae</taxon>
        <taxon>Fictibacillus</taxon>
    </lineage>
</organism>
<dbReference type="AlphaFoldDB" id="I8AIU9"/>
<dbReference type="Pfam" id="PF09997">
    <property type="entry name" value="DUF2238"/>
    <property type="match status" value="1"/>
</dbReference>
<comment type="caution">
    <text evidence="2">The sequence shown here is derived from an EMBL/GenBank/DDBJ whole genome shotgun (WGS) entry which is preliminary data.</text>
</comment>
<feature type="transmembrane region" description="Helical" evidence="1">
    <location>
        <begin position="7"/>
        <end position="25"/>
    </location>
</feature>
<feature type="transmembrane region" description="Helical" evidence="1">
    <location>
        <begin position="86"/>
        <end position="107"/>
    </location>
</feature>
<dbReference type="eggNOG" id="ENOG5033FZI">
    <property type="taxonomic scope" value="Bacteria"/>
</dbReference>